<name>A0A8T2KPR8_ASTMX</name>
<dbReference type="InterPro" id="IPR011029">
    <property type="entry name" value="DEATH-like_dom_sf"/>
</dbReference>
<dbReference type="Proteomes" id="UP000752171">
    <property type="component" value="Unassembled WGS sequence"/>
</dbReference>
<reference evidence="2 3" key="1">
    <citation type="submission" date="2021-07" db="EMBL/GenBank/DDBJ databases">
        <authorList>
            <person name="Imarazene B."/>
            <person name="Zahm M."/>
            <person name="Klopp C."/>
            <person name="Cabau C."/>
            <person name="Beille S."/>
            <person name="Jouanno E."/>
            <person name="Castinel A."/>
            <person name="Lluch J."/>
            <person name="Gil L."/>
            <person name="Kuchtly C."/>
            <person name="Lopez Roques C."/>
            <person name="Donnadieu C."/>
            <person name="Parrinello H."/>
            <person name="Journot L."/>
            <person name="Du K."/>
            <person name="Schartl M."/>
            <person name="Retaux S."/>
            <person name="Guiguen Y."/>
        </authorList>
    </citation>
    <scope>NUCLEOTIDE SEQUENCE [LARGE SCALE GENOMIC DNA]</scope>
    <source>
        <strain evidence="2">Pach_M1</strain>
        <tissue evidence="2">Testis</tissue>
    </source>
</reference>
<proteinExistence type="predicted"/>
<dbReference type="SUPFAM" id="SSF47986">
    <property type="entry name" value="DEATH domain"/>
    <property type="match status" value="2"/>
</dbReference>
<gene>
    <name evidence="2" type="ORF">AMEX_G25236</name>
</gene>
<dbReference type="Gene3D" id="1.10.533.10">
    <property type="entry name" value="Death Domain, Fas"/>
    <property type="match status" value="2"/>
</dbReference>
<dbReference type="InterPro" id="IPR004020">
    <property type="entry name" value="DAPIN"/>
</dbReference>
<organism evidence="2 3">
    <name type="scientific">Astyanax mexicanus</name>
    <name type="common">Blind cave fish</name>
    <name type="synonym">Astyanax fasciatus mexicanus</name>
    <dbReference type="NCBI Taxonomy" id="7994"/>
    <lineage>
        <taxon>Eukaryota</taxon>
        <taxon>Metazoa</taxon>
        <taxon>Chordata</taxon>
        <taxon>Craniata</taxon>
        <taxon>Vertebrata</taxon>
        <taxon>Euteleostomi</taxon>
        <taxon>Actinopterygii</taxon>
        <taxon>Neopterygii</taxon>
        <taxon>Teleostei</taxon>
        <taxon>Ostariophysi</taxon>
        <taxon>Characiformes</taxon>
        <taxon>Characoidei</taxon>
        <taxon>Acestrorhamphidae</taxon>
        <taxon>Acestrorhamphinae</taxon>
        <taxon>Astyanax</taxon>
    </lineage>
</organism>
<dbReference type="AlphaFoldDB" id="A0A8T2KPR8"/>
<dbReference type="Pfam" id="PF02758">
    <property type="entry name" value="PYRIN"/>
    <property type="match status" value="2"/>
</dbReference>
<feature type="domain" description="Pyrin" evidence="1">
    <location>
        <begin position="1"/>
        <end position="93"/>
    </location>
</feature>
<dbReference type="CDD" id="cd08321">
    <property type="entry name" value="Pyrin_ASC-like"/>
    <property type="match status" value="2"/>
</dbReference>
<comment type="caution">
    <text evidence="2">The sequence shown here is derived from an EMBL/GenBank/DDBJ whole genome shotgun (WGS) entry which is preliminary data.</text>
</comment>
<protein>
    <submittedName>
        <fullName evidence="2">NACHT, LRR and PYD domains-containing protein 6-like</fullName>
    </submittedName>
</protein>
<dbReference type="SMART" id="SM01289">
    <property type="entry name" value="PYRIN"/>
    <property type="match status" value="2"/>
</dbReference>
<evidence type="ECO:0000259" key="1">
    <source>
        <dbReference type="PROSITE" id="PS50824"/>
    </source>
</evidence>
<dbReference type="PROSITE" id="PS50824">
    <property type="entry name" value="DAPIN"/>
    <property type="match status" value="2"/>
</dbReference>
<evidence type="ECO:0000313" key="2">
    <source>
        <dbReference type="EMBL" id="KAG9261650.1"/>
    </source>
</evidence>
<feature type="domain" description="Pyrin" evidence="1">
    <location>
        <begin position="103"/>
        <end position="194"/>
    </location>
</feature>
<evidence type="ECO:0000313" key="3">
    <source>
        <dbReference type="Proteomes" id="UP000752171"/>
    </source>
</evidence>
<accession>A0A8T2KPR8</accession>
<dbReference type="EMBL" id="JAICCE010000022">
    <property type="protein sequence ID" value="KAG9261650.1"/>
    <property type="molecule type" value="Genomic_DNA"/>
</dbReference>
<sequence length="209" mass="23493">MAHKVRVQEVLLKALEELNAEELKRFQWHLVQGVLDGKPPMAKVKVEGVSLDETVTQLMQFYDDKVAVNVTMTALRRMNQNQLARQLDQVLISGNGPPSSPSMASFRVQEVLLRTLEDLNAEELKRFQWHLIQGVLDGKPPMAKGKVEGRSLDETVSQVIQFYDDDTAADVTEKALQRMGQTQLARKLKKNLDNGAAHRNPARDVLPNA</sequence>